<organism evidence="3 4">
    <name type="scientific">Cnuella takakiae</name>
    <dbReference type="NCBI Taxonomy" id="1302690"/>
    <lineage>
        <taxon>Bacteria</taxon>
        <taxon>Pseudomonadati</taxon>
        <taxon>Bacteroidota</taxon>
        <taxon>Chitinophagia</taxon>
        <taxon>Chitinophagales</taxon>
        <taxon>Chitinophagaceae</taxon>
        <taxon>Cnuella</taxon>
    </lineage>
</organism>
<feature type="chain" id="PRO_5012635369" evidence="2">
    <location>
        <begin position="26"/>
        <end position="787"/>
    </location>
</feature>
<dbReference type="OrthoDB" id="1488385at2"/>
<accession>A0A1M5J777</accession>
<dbReference type="AlphaFoldDB" id="A0A1M5J777"/>
<proteinExistence type="predicted"/>
<keyword evidence="2" id="KW-0732">Signal</keyword>
<evidence type="ECO:0000256" key="1">
    <source>
        <dbReference type="SAM" id="MobiDB-lite"/>
    </source>
</evidence>
<dbReference type="InterPro" id="IPR026444">
    <property type="entry name" value="Secre_tail"/>
</dbReference>
<feature type="signal peptide" evidence="2">
    <location>
        <begin position="1"/>
        <end position="25"/>
    </location>
</feature>
<evidence type="ECO:0000256" key="2">
    <source>
        <dbReference type="SAM" id="SignalP"/>
    </source>
</evidence>
<dbReference type="Proteomes" id="UP000184368">
    <property type="component" value="Unassembled WGS sequence"/>
</dbReference>
<evidence type="ECO:0000313" key="4">
    <source>
        <dbReference type="Proteomes" id="UP000184368"/>
    </source>
</evidence>
<keyword evidence="4" id="KW-1185">Reference proteome</keyword>
<dbReference type="STRING" id="1302690.BUE76_05785"/>
<name>A0A1M5J777_9BACT</name>
<sequence>MSKALYLLLLTAFFLLAGTARQAAAQQMKPVFNQTAVKKKFGELQTNRRMAAADTVRKMPPYKIELRKRRNFLQQVQAQQRVNPNAADENDNETQSAVSSIDRKPGVWSNFLATTSDEFPFITPPDPNGDVSSKQVVVATNSLIKVFKKKGVTEAPTTTPIGGSLKVASSEISVLLDDLFSPVLRSGSFASDPHVRYDRLSKRWFFVAIEVNWQFADNYVLMAVTDSELINENTGIYYYAFPIRLVIPQGGSVPINPFLDYPTLGVDRNAVAVGGVSFFPSVFGGTDSIHMVGLFADKKRMLNGNLLIYGLKLGRLTNTVAEGMYVPQGVQNDDPEANKSFFVGMGMNWDEMELASLTFNNATGTPVGLSKHTLKIDPYYFPRDVTAPGSPMVIDPLDTRLLAAGISKNKLTGKSALWTTHAVGLNREGGTAEGPDFTTTARTSARWYEVGDIYSTPKIKQLGNVFDPSKKTGARAISYFNPSVIANGQGYVALSGTTSAYNKHLNVFVADRFNDEPAGILSIPKTVTNARSIYAFAFQRGNYLGRWGDYSQTVVDPDDNQTIWTFQEYANWDDTYGTQAIQIKAPPPATPLPLGTLSNRRDTVITIKAMSVDHSGFFDPGNDKGGPGFNRLTVKSTNGIIASNVQFRNATEIRVKLNTRNKPAGTYPLVITNPDGQIVTTTFEIAVPTTTSRIAPRDFTETTQSMRVLPNPTPGEFRLQFSSAEPFAGRVILLDLTGKKLSEQKFSINKGANDLGLTLGSFTKGTYIAAVYDDNQRLVGSQIVVKQ</sequence>
<protein>
    <submittedName>
        <fullName evidence="3">Por secretion system C-terminal sorting domain-containing protein</fullName>
    </submittedName>
</protein>
<feature type="region of interest" description="Disordered" evidence="1">
    <location>
        <begin position="80"/>
        <end position="99"/>
    </location>
</feature>
<reference evidence="3 4" key="1">
    <citation type="submission" date="2016-11" db="EMBL/GenBank/DDBJ databases">
        <authorList>
            <person name="Jaros S."/>
            <person name="Januszkiewicz K."/>
            <person name="Wedrychowicz H."/>
        </authorList>
    </citation>
    <scope>NUCLEOTIDE SEQUENCE [LARGE SCALE GENOMIC DNA]</scope>
    <source>
        <strain evidence="3 4">DSM 26897</strain>
    </source>
</reference>
<dbReference type="NCBIfam" id="TIGR04183">
    <property type="entry name" value="Por_Secre_tail"/>
    <property type="match status" value="1"/>
</dbReference>
<gene>
    <name evidence="3" type="ORF">SAMN05444008_12825</name>
</gene>
<dbReference type="EMBL" id="FQUO01000028">
    <property type="protein sequence ID" value="SHG36090.1"/>
    <property type="molecule type" value="Genomic_DNA"/>
</dbReference>
<dbReference type="RefSeq" id="WP_073048643.1">
    <property type="nucleotide sequence ID" value="NZ_FQUO01000028.1"/>
</dbReference>
<evidence type="ECO:0000313" key="3">
    <source>
        <dbReference type="EMBL" id="SHG36090.1"/>
    </source>
</evidence>